<evidence type="ECO:0000313" key="2">
    <source>
        <dbReference type="Proteomes" id="UP001331761"/>
    </source>
</evidence>
<name>A0AAN8FVB5_TRICO</name>
<evidence type="ECO:0000313" key="1">
    <source>
        <dbReference type="EMBL" id="KAK5977620.1"/>
    </source>
</evidence>
<comment type="caution">
    <text evidence="1">The sequence shown here is derived from an EMBL/GenBank/DDBJ whole genome shotgun (WGS) entry which is preliminary data.</text>
</comment>
<gene>
    <name evidence="1" type="ORF">GCK32_008496</name>
</gene>
<dbReference type="AlphaFoldDB" id="A0AAN8FVB5"/>
<reference evidence="1 2" key="1">
    <citation type="submission" date="2019-10" db="EMBL/GenBank/DDBJ databases">
        <title>Assembly and Annotation for the nematode Trichostrongylus colubriformis.</title>
        <authorList>
            <person name="Martin J."/>
        </authorList>
    </citation>
    <scope>NUCLEOTIDE SEQUENCE [LARGE SCALE GENOMIC DNA]</scope>
    <source>
        <strain evidence="1">G859</strain>
        <tissue evidence="1">Whole worm</tissue>
    </source>
</reference>
<proteinExistence type="predicted"/>
<organism evidence="1 2">
    <name type="scientific">Trichostrongylus colubriformis</name>
    <name type="common">Black scour worm</name>
    <dbReference type="NCBI Taxonomy" id="6319"/>
    <lineage>
        <taxon>Eukaryota</taxon>
        <taxon>Metazoa</taxon>
        <taxon>Ecdysozoa</taxon>
        <taxon>Nematoda</taxon>
        <taxon>Chromadorea</taxon>
        <taxon>Rhabditida</taxon>
        <taxon>Rhabditina</taxon>
        <taxon>Rhabditomorpha</taxon>
        <taxon>Strongyloidea</taxon>
        <taxon>Trichostrongylidae</taxon>
        <taxon>Trichostrongylus</taxon>
    </lineage>
</organism>
<sequence length="46" mass="5166">MIPKVLGLIWDILKDTVRMHCELLEIPLSAKRSISSAIAFICDHMG</sequence>
<dbReference type="Proteomes" id="UP001331761">
    <property type="component" value="Unassembled WGS sequence"/>
</dbReference>
<accession>A0AAN8FVB5</accession>
<dbReference type="EMBL" id="WIXE01010373">
    <property type="protein sequence ID" value="KAK5977620.1"/>
    <property type="molecule type" value="Genomic_DNA"/>
</dbReference>
<keyword evidence="2" id="KW-1185">Reference proteome</keyword>
<protein>
    <submittedName>
        <fullName evidence="1">Uncharacterized protein</fullName>
    </submittedName>
</protein>